<evidence type="ECO:0000256" key="5">
    <source>
        <dbReference type="SAM" id="Phobius"/>
    </source>
</evidence>
<dbReference type="GO" id="GO:0071555">
    <property type="term" value="P:cell wall organization"/>
    <property type="evidence" value="ECO:0007669"/>
    <property type="project" value="TreeGrafter"/>
</dbReference>
<feature type="compositionally biased region" description="Polar residues" evidence="4">
    <location>
        <begin position="312"/>
        <end position="321"/>
    </location>
</feature>
<keyword evidence="9" id="KW-1185">Reference proteome</keyword>
<keyword evidence="8" id="KW-0132">Cell division</keyword>
<evidence type="ECO:0000256" key="3">
    <source>
        <dbReference type="ARBA" id="ARBA00023136"/>
    </source>
</evidence>
<evidence type="ECO:0000256" key="1">
    <source>
        <dbReference type="ARBA" id="ARBA00004370"/>
    </source>
</evidence>
<feature type="transmembrane region" description="Helical" evidence="5">
    <location>
        <begin position="25"/>
        <end position="42"/>
    </location>
</feature>
<evidence type="ECO:0000313" key="8">
    <source>
        <dbReference type="EMBL" id="PPK95241.1"/>
    </source>
</evidence>
<gene>
    <name evidence="8" type="ORF">CLV92_10662</name>
</gene>
<organism evidence="8 9">
    <name type="scientific">Kineococcus xinjiangensis</name>
    <dbReference type="NCBI Taxonomy" id="512762"/>
    <lineage>
        <taxon>Bacteria</taxon>
        <taxon>Bacillati</taxon>
        <taxon>Actinomycetota</taxon>
        <taxon>Actinomycetes</taxon>
        <taxon>Kineosporiales</taxon>
        <taxon>Kineosporiaceae</taxon>
        <taxon>Kineococcus</taxon>
    </lineage>
</organism>
<dbReference type="InterPro" id="IPR036138">
    <property type="entry name" value="PBP_dimer_sf"/>
</dbReference>
<evidence type="ECO:0000256" key="2">
    <source>
        <dbReference type="ARBA" id="ARBA00007171"/>
    </source>
</evidence>
<dbReference type="GO" id="GO:0051301">
    <property type="term" value="P:cell division"/>
    <property type="evidence" value="ECO:0007669"/>
    <property type="project" value="UniProtKB-KW"/>
</dbReference>
<dbReference type="GO" id="GO:0005886">
    <property type="term" value="C:plasma membrane"/>
    <property type="evidence" value="ECO:0007669"/>
    <property type="project" value="TreeGrafter"/>
</dbReference>
<comment type="caution">
    <text evidence="8">The sequence shown here is derived from an EMBL/GenBank/DDBJ whole genome shotgun (WGS) entry which is preliminary data.</text>
</comment>
<dbReference type="SUPFAM" id="SSF56519">
    <property type="entry name" value="Penicillin binding protein dimerisation domain"/>
    <property type="match status" value="1"/>
</dbReference>
<evidence type="ECO:0000259" key="6">
    <source>
        <dbReference type="Pfam" id="PF00905"/>
    </source>
</evidence>
<dbReference type="InterPro" id="IPR001460">
    <property type="entry name" value="PCN-bd_Tpept"/>
</dbReference>
<dbReference type="Gene3D" id="3.90.1310.10">
    <property type="entry name" value="Penicillin-binding protein 2a (Domain 2)"/>
    <property type="match status" value="1"/>
</dbReference>
<dbReference type="PANTHER" id="PTHR30627:SF1">
    <property type="entry name" value="PEPTIDOGLYCAN D,D-TRANSPEPTIDASE FTSI"/>
    <property type="match status" value="1"/>
</dbReference>
<dbReference type="InterPro" id="IPR050515">
    <property type="entry name" value="Beta-lactam/transpept"/>
</dbReference>
<evidence type="ECO:0000259" key="7">
    <source>
        <dbReference type="Pfam" id="PF03717"/>
    </source>
</evidence>
<dbReference type="OrthoDB" id="9789078at2"/>
<dbReference type="GO" id="GO:0008658">
    <property type="term" value="F:penicillin binding"/>
    <property type="evidence" value="ECO:0007669"/>
    <property type="project" value="InterPro"/>
</dbReference>
<keyword evidence="5" id="KW-0812">Transmembrane</keyword>
<reference evidence="8 9" key="1">
    <citation type="submission" date="2018-02" db="EMBL/GenBank/DDBJ databases">
        <title>Genomic Encyclopedia of Archaeal and Bacterial Type Strains, Phase II (KMG-II): from individual species to whole genera.</title>
        <authorList>
            <person name="Goeker M."/>
        </authorList>
    </citation>
    <scope>NUCLEOTIDE SEQUENCE [LARGE SCALE GENOMIC DNA]</scope>
    <source>
        <strain evidence="8 9">DSM 22857</strain>
    </source>
</reference>
<feature type="domain" description="Penicillin-binding protein dimerisation" evidence="7">
    <location>
        <begin position="68"/>
        <end position="239"/>
    </location>
</feature>
<keyword evidence="3 5" id="KW-0472">Membrane</keyword>
<dbReference type="Pfam" id="PF00905">
    <property type="entry name" value="Transpeptidase"/>
    <property type="match status" value="1"/>
</dbReference>
<evidence type="ECO:0000313" key="9">
    <source>
        <dbReference type="Proteomes" id="UP000239485"/>
    </source>
</evidence>
<dbReference type="InterPro" id="IPR012338">
    <property type="entry name" value="Beta-lactam/transpept-like"/>
</dbReference>
<dbReference type="PANTHER" id="PTHR30627">
    <property type="entry name" value="PEPTIDOGLYCAN D,D-TRANSPEPTIDASE"/>
    <property type="match status" value="1"/>
</dbReference>
<proteinExistence type="inferred from homology"/>
<name>A0A2S6IM37_9ACTN</name>
<feature type="region of interest" description="Disordered" evidence="4">
    <location>
        <begin position="304"/>
        <end position="323"/>
    </location>
</feature>
<dbReference type="EMBL" id="PTJD01000006">
    <property type="protein sequence ID" value="PPK95241.1"/>
    <property type="molecule type" value="Genomic_DNA"/>
</dbReference>
<dbReference type="RefSeq" id="WP_104432633.1">
    <property type="nucleotide sequence ID" value="NZ_PTJD01000006.1"/>
</dbReference>
<dbReference type="Gene3D" id="3.30.450.330">
    <property type="match status" value="1"/>
</dbReference>
<dbReference type="InterPro" id="IPR005311">
    <property type="entry name" value="PBP_dimer"/>
</dbReference>
<dbReference type="Gene3D" id="3.40.710.10">
    <property type="entry name" value="DD-peptidase/beta-lactamase superfamily"/>
    <property type="match status" value="1"/>
</dbReference>
<dbReference type="Proteomes" id="UP000239485">
    <property type="component" value="Unassembled WGS sequence"/>
</dbReference>
<accession>A0A2S6IM37</accession>
<protein>
    <submittedName>
        <fullName evidence="8">Cell division protein FtsI (Penicillin-binding protein 3)</fullName>
    </submittedName>
</protein>
<comment type="subcellular location">
    <subcellularLocation>
        <location evidence="1">Membrane</location>
    </subcellularLocation>
</comment>
<sequence length="611" mass="65049">MAQAPARRRAPQAAAGPRADRRLRAWVLAVLIVLSLFGGRLVQLQGMDASELAAVALQTRQGQQLTLHADRGDIVDANGVLLATSVERRDVVADPTVLRDFNKRSATDPRPRTKERGVGFEGAAALLAPVLGADPAVLVEKLAAAGEKDRYEVLAKGLTPEAWREIQALRIPGIASERSSLRVYPTGPAASTLVGVLGPSPDGTSELVGASGLELKLDDRLRGVDGFERYERTPQGQQIPLGVSERQPEVDGDTLHLTIDRDLQWKAQQALRGVREQTQAQSATAVIMDKQGKILALASDPSVDPTNRAGASGTSFNNTAVTEPFEPGSTAKVVTLAAGLEEGVVDPASRFTIEARLKRSTKEFKDSHVAKNPQMTLAGVIAQSSNIGTILAGERMSAETLHEYQRKFGFGEKTGLPLPGETRGIVAEPDDYSGTQRYTVMFGQGLSVNAVQAASVFATIANDGVRVQPQLLQGWTTPRGGYTPAPPPEESRAVSAATARTMRDMLQAVVSEEGTAAMAQIPGYLVAGKTGTAQRYNDECRCYSGYTASFIGMAPADDPQLVVAVIVQDPKTTYYGGSAAGPVFKELMTYALAQRKIPPSTAAPATLPLYW</sequence>
<dbReference type="SUPFAM" id="SSF56601">
    <property type="entry name" value="beta-lactamase/transpeptidase-like"/>
    <property type="match status" value="1"/>
</dbReference>
<dbReference type="Pfam" id="PF03717">
    <property type="entry name" value="PBP_dimer"/>
    <property type="match status" value="1"/>
</dbReference>
<keyword evidence="5" id="KW-1133">Transmembrane helix</keyword>
<feature type="domain" description="Penicillin-binding protein transpeptidase" evidence="6">
    <location>
        <begin position="284"/>
        <end position="588"/>
    </location>
</feature>
<comment type="similarity">
    <text evidence="2">Belongs to the transpeptidase family.</text>
</comment>
<evidence type="ECO:0000256" key="4">
    <source>
        <dbReference type="SAM" id="MobiDB-lite"/>
    </source>
</evidence>
<keyword evidence="8" id="KW-0131">Cell cycle</keyword>
<dbReference type="AlphaFoldDB" id="A0A2S6IM37"/>